<accession>A0A9D1GPM4</accession>
<evidence type="ECO:0000313" key="2">
    <source>
        <dbReference type="EMBL" id="HIT47584.1"/>
    </source>
</evidence>
<dbReference type="SUPFAM" id="SSF52540">
    <property type="entry name" value="P-loop containing nucleoside triphosphate hydrolases"/>
    <property type="match status" value="1"/>
</dbReference>
<reference evidence="2" key="1">
    <citation type="submission" date="2020-10" db="EMBL/GenBank/DDBJ databases">
        <authorList>
            <person name="Gilroy R."/>
        </authorList>
    </citation>
    <scope>NUCLEOTIDE SEQUENCE</scope>
    <source>
        <strain evidence="2">ChiHecec2B26-709</strain>
    </source>
</reference>
<protein>
    <submittedName>
        <fullName evidence="2">PD-(D/E)XK nuclease family protein</fullName>
    </submittedName>
</protein>
<reference evidence="2" key="2">
    <citation type="journal article" date="2021" name="PeerJ">
        <title>Extensive microbial diversity within the chicken gut microbiome revealed by metagenomics and culture.</title>
        <authorList>
            <person name="Gilroy R."/>
            <person name="Ravi A."/>
            <person name="Getino M."/>
            <person name="Pursley I."/>
            <person name="Horton D.L."/>
            <person name="Alikhan N.F."/>
            <person name="Baker D."/>
            <person name="Gharbi K."/>
            <person name="Hall N."/>
            <person name="Watson M."/>
            <person name="Adriaenssens E.M."/>
            <person name="Foster-Nyarko E."/>
            <person name="Jarju S."/>
            <person name="Secka A."/>
            <person name="Antonio M."/>
            <person name="Oren A."/>
            <person name="Chaudhuri R.R."/>
            <person name="La Ragione R."/>
            <person name="Hildebrand F."/>
            <person name="Pallen M.J."/>
        </authorList>
    </citation>
    <scope>NUCLEOTIDE SEQUENCE</scope>
    <source>
        <strain evidence="2">ChiHecec2B26-709</strain>
    </source>
</reference>
<evidence type="ECO:0000313" key="3">
    <source>
        <dbReference type="Proteomes" id="UP000886881"/>
    </source>
</evidence>
<dbReference type="Gene3D" id="3.90.320.10">
    <property type="match status" value="1"/>
</dbReference>
<organism evidence="2 3">
    <name type="scientific">Candidatus Cryptobacteroides merdipullorum</name>
    <dbReference type="NCBI Taxonomy" id="2840771"/>
    <lineage>
        <taxon>Bacteria</taxon>
        <taxon>Pseudomonadati</taxon>
        <taxon>Bacteroidota</taxon>
        <taxon>Bacteroidia</taxon>
        <taxon>Bacteroidales</taxon>
        <taxon>Candidatus Cryptobacteroides</taxon>
    </lineage>
</organism>
<evidence type="ECO:0000259" key="1">
    <source>
        <dbReference type="Pfam" id="PF12705"/>
    </source>
</evidence>
<dbReference type="InterPro" id="IPR011604">
    <property type="entry name" value="PDDEXK-like_dom_sf"/>
</dbReference>
<dbReference type="AlphaFoldDB" id="A0A9D1GPM4"/>
<dbReference type="Pfam" id="PF12705">
    <property type="entry name" value="PDDEXK_1"/>
    <property type="match status" value="1"/>
</dbReference>
<feature type="domain" description="PD-(D/E)XK endonuclease-like" evidence="1">
    <location>
        <begin position="654"/>
        <end position="945"/>
    </location>
</feature>
<proteinExistence type="predicted"/>
<dbReference type="InterPro" id="IPR027417">
    <property type="entry name" value="P-loop_NTPase"/>
</dbReference>
<gene>
    <name evidence="2" type="ORF">IAC35_06980</name>
</gene>
<dbReference type="EMBL" id="DVLC01000126">
    <property type="protein sequence ID" value="HIT47584.1"/>
    <property type="molecule type" value="Genomic_DNA"/>
</dbReference>
<dbReference type="InterPro" id="IPR038726">
    <property type="entry name" value="PDDEXK_AddAB-type"/>
</dbReference>
<dbReference type="Proteomes" id="UP000886881">
    <property type="component" value="Unassembled WGS sequence"/>
</dbReference>
<name>A0A9D1GPM4_9BACT</name>
<comment type="caution">
    <text evidence="2">The sequence shown here is derived from an EMBL/GenBank/DDBJ whole genome shotgun (WGS) entry which is preliminary data.</text>
</comment>
<sequence length="947" mass="107561">MTPFLKQVAAHYHSAGRLDEYCFVFPNRRAMVFFREYLGDCVREAGVPCLTPEMCTMNDFFYRITGASPSGQVALLLELYDCYCRLNPSHETLDEFIFWGGVLLSDFDDIDKYLVKPDALFANVSEFREMQDGYDYLEEGQLAAIRRFVSHFRTGGRYKDEFRKIWDILLPLYRAFNDRLRSRGLSYEGQVYRELAERLDSESASDVLGKRFPGTRKFVFVGLNALNECEKLLMRKLRNAGLAEFCWDYSSRMIKDPHNRSSFFMSANVEEFPQAFRPDPEGLPFPEVNVLSVPSAVGQAKQLPSILRRLDARGIETAVVLPDENMLIPVLNSIPPEITGINVTMGYPMSSGGLWSLMNDVAALQMHLREKDGRWYFYRETVWSIFADSVFHAVMTPEDQDAASAVRKDAGYYISEDRLASTPLFRSVFRAVAKHPAVADPDAVTALQDYQLEVVETLAPRLKGIDNMAVELDFAKEYHQLLTSLKAFRLELLPASWFRLLGSLAAAVAVPFKGEPLKGLQIMGPLETRTLDFDNLVILNCNEGSFPRRSVASSFIPPELRRGFGLPTYEFQDAVWAYYFYRMIQRASRVWMLFDSRTEGVSSGEESRYIKQLEMLFDVRVRRFVAKAPISGSDGGGVIEKTGEDVLKLRRMNLSASTLKDYLNCQAKFYYHCVKGLAKPDEAEDALDAGQIGSVFHQAMQELYSVPDGLLRLDYLKPLLRGRAVKDKVRALIMEKLHSFEVAGKNLIYEDMICRYVTQVIRRDVELLESMGKDSMRILGLEHRRRMKIDGFGIVGYIDRLDSLTPGEIRVVDYKTGRVTDDDFLIDEDNAEEIVDKLFGPDNRKRPNIALQLYLYDRLLLEGVATDGAGVTAEVAAGKKIVNSIYQTQRLFVNPVESVELNSVFNSLMAGRLQGLLAEIADTSVPFRRTEDTDSCKYCDFKTICGR</sequence>